<evidence type="ECO:0000313" key="3">
    <source>
        <dbReference type="Proteomes" id="UP000003374"/>
    </source>
</evidence>
<dbReference type="RefSeq" id="WP_005003922.1">
    <property type="nucleotide sequence ID" value="NZ_CH672427.1"/>
</dbReference>
<reference evidence="2 3" key="1">
    <citation type="submission" date="2006-02" db="EMBL/GenBank/DDBJ databases">
        <authorList>
            <person name="Waterbury J."/>
            <person name="Ferriera S."/>
            <person name="Johnson J."/>
            <person name="Kravitz S."/>
            <person name="Halpern A."/>
            <person name="Remington K."/>
            <person name="Beeson K."/>
            <person name="Tran B."/>
            <person name="Rogers Y.-H."/>
            <person name="Friedman R."/>
            <person name="Venter J.C."/>
        </authorList>
    </citation>
    <scope>NUCLEOTIDE SEQUENCE [LARGE SCALE GENOMIC DNA]</scope>
    <source>
        <strain evidence="2 3">Nb-231</strain>
    </source>
</reference>
<dbReference type="AlphaFoldDB" id="A4BL69"/>
<feature type="transmembrane region" description="Helical" evidence="1">
    <location>
        <begin position="20"/>
        <end position="40"/>
    </location>
</feature>
<sequence length="104" mass="10963">MTQSDARVEGGRSGALDLILRIWTMLGFACAAAIIAMVVLGALGTWGLYLGSVALLGGPTGFFWLARRGAPVRVLPLLLPFASMMAGAVGLLVSGWTFMMLVRH</sequence>
<evidence type="ECO:0000313" key="2">
    <source>
        <dbReference type="EMBL" id="EAR23057.1"/>
    </source>
</evidence>
<accession>A4BL69</accession>
<proteinExistence type="predicted"/>
<keyword evidence="1" id="KW-0812">Transmembrane</keyword>
<feature type="transmembrane region" description="Helical" evidence="1">
    <location>
        <begin position="46"/>
        <end position="65"/>
    </location>
</feature>
<dbReference type="HOGENOM" id="CLU_2247175_0_0_6"/>
<dbReference type="EMBL" id="AAOF01000001">
    <property type="protein sequence ID" value="EAR23057.1"/>
    <property type="molecule type" value="Genomic_DNA"/>
</dbReference>
<keyword evidence="1" id="KW-0472">Membrane</keyword>
<keyword evidence="3" id="KW-1185">Reference proteome</keyword>
<feature type="transmembrane region" description="Helical" evidence="1">
    <location>
        <begin position="77"/>
        <end position="102"/>
    </location>
</feature>
<comment type="caution">
    <text evidence="2">The sequence shown here is derived from an EMBL/GenBank/DDBJ whole genome shotgun (WGS) entry which is preliminary data.</text>
</comment>
<gene>
    <name evidence="2" type="ORF">NB231_14593</name>
</gene>
<organism evidence="2 3">
    <name type="scientific">Nitrococcus mobilis Nb-231</name>
    <dbReference type="NCBI Taxonomy" id="314278"/>
    <lineage>
        <taxon>Bacteria</taxon>
        <taxon>Pseudomonadati</taxon>
        <taxon>Pseudomonadota</taxon>
        <taxon>Gammaproteobacteria</taxon>
        <taxon>Chromatiales</taxon>
        <taxon>Ectothiorhodospiraceae</taxon>
        <taxon>Nitrococcus</taxon>
    </lineage>
</organism>
<keyword evidence="1" id="KW-1133">Transmembrane helix</keyword>
<dbReference type="Proteomes" id="UP000003374">
    <property type="component" value="Unassembled WGS sequence"/>
</dbReference>
<evidence type="ECO:0000256" key="1">
    <source>
        <dbReference type="SAM" id="Phobius"/>
    </source>
</evidence>
<name>A4BL69_9GAMM</name>
<protein>
    <submittedName>
        <fullName evidence="2">Uncharacterized protein</fullName>
    </submittedName>
</protein>